<dbReference type="Proteomes" id="UP001497482">
    <property type="component" value="Chromosome 17"/>
</dbReference>
<evidence type="ECO:0000256" key="16">
    <source>
        <dbReference type="ARBA" id="ARBA00031775"/>
    </source>
</evidence>
<keyword evidence="9" id="KW-0547">Nucleotide-binding</keyword>
<feature type="region of interest" description="Disordered" evidence="22">
    <location>
        <begin position="180"/>
        <end position="298"/>
    </location>
</feature>
<dbReference type="EC" id="2.7.1.127" evidence="21"/>
<dbReference type="PANTHER" id="PTHR43851:SF1">
    <property type="entry name" value="ATYPICAL KINASE COQ8A, MITOCHONDRIAL"/>
    <property type="match status" value="1"/>
</dbReference>
<organism evidence="24 25">
    <name type="scientific">Knipowitschia caucasica</name>
    <name type="common">Caucasian dwarf goby</name>
    <name type="synonym">Pomatoschistus caucasicus</name>
    <dbReference type="NCBI Taxonomy" id="637954"/>
    <lineage>
        <taxon>Eukaryota</taxon>
        <taxon>Metazoa</taxon>
        <taxon>Chordata</taxon>
        <taxon>Craniata</taxon>
        <taxon>Vertebrata</taxon>
        <taxon>Euteleostomi</taxon>
        <taxon>Actinopterygii</taxon>
        <taxon>Neopterygii</taxon>
        <taxon>Teleostei</taxon>
        <taxon>Neoteleostei</taxon>
        <taxon>Acanthomorphata</taxon>
        <taxon>Gobiaria</taxon>
        <taxon>Gobiiformes</taxon>
        <taxon>Gobioidei</taxon>
        <taxon>Gobiidae</taxon>
        <taxon>Gobiinae</taxon>
        <taxon>Knipowitschia</taxon>
    </lineage>
</organism>
<evidence type="ECO:0000256" key="21">
    <source>
        <dbReference type="ARBA" id="ARBA00066784"/>
    </source>
</evidence>
<keyword evidence="14" id="KW-0496">Mitochondrion</keyword>
<comment type="catalytic activity">
    <reaction evidence="19">
        <text>1D-myo-inositol 1,4,5-trisphosphate + ATP = 1D-myo-inositol 1,3,4,5-tetrakisphosphate + ADP + H(+)</text>
        <dbReference type="Rhea" id="RHEA:11020"/>
        <dbReference type="ChEBI" id="CHEBI:15378"/>
        <dbReference type="ChEBI" id="CHEBI:30616"/>
        <dbReference type="ChEBI" id="CHEBI:57895"/>
        <dbReference type="ChEBI" id="CHEBI:203600"/>
        <dbReference type="ChEBI" id="CHEBI:456216"/>
        <dbReference type="EC" id="2.7.1.127"/>
    </reaction>
    <physiologicalReaction direction="left-to-right" evidence="19">
        <dbReference type="Rhea" id="RHEA:11021"/>
    </physiologicalReaction>
</comment>
<gene>
    <name evidence="24" type="ORF">KC01_LOCUS16342</name>
</gene>
<evidence type="ECO:0000256" key="17">
    <source>
        <dbReference type="ARBA" id="ARBA00032726"/>
    </source>
</evidence>
<evidence type="ECO:0000256" key="8">
    <source>
        <dbReference type="ARBA" id="ARBA00022692"/>
    </source>
</evidence>
<feature type="compositionally biased region" description="Basic and acidic residues" evidence="22">
    <location>
        <begin position="230"/>
        <end position="241"/>
    </location>
</feature>
<dbReference type="InterPro" id="IPR051409">
    <property type="entry name" value="Atypical_kinase_ADCK"/>
</dbReference>
<evidence type="ECO:0000313" key="24">
    <source>
        <dbReference type="EMBL" id="CAL1586230.1"/>
    </source>
</evidence>
<dbReference type="SUPFAM" id="SSF56112">
    <property type="entry name" value="Protein kinase-like (PK-like)"/>
    <property type="match status" value="1"/>
</dbReference>
<evidence type="ECO:0000256" key="20">
    <source>
        <dbReference type="ARBA" id="ARBA00058956"/>
    </source>
</evidence>
<dbReference type="GO" id="GO:0031966">
    <property type="term" value="C:mitochondrial membrane"/>
    <property type="evidence" value="ECO:0007669"/>
    <property type="project" value="UniProtKB-SubCell"/>
</dbReference>
<dbReference type="Gene3D" id="3.30.470.160">
    <property type="entry name" value="Inositol polyphosphate kinase"/>
    <property type="match status" value="1"/>
</dbReference>
<evidence type="ECO:0000256" key="18">
    <source>
        <dbReference type="ARBA" id="ARBA00033204"/>
    </source>
</evidence>
<reference evidence="24 25" key="1">
    <citation type="submission" date="2024-04" db="EMBL/GenBank/DDBJ databases">
        <authorList>
            <person name="Waldvogel A.-M."/>
            <person name="Schoenle A."/>
        </authorList>
    </citation>
    <scope>NUCLEOTIDE SEQUENCE [LARGE SCALE GENOMIC DNA]</scope>
</reference>
<evidence type="ECO:0000313" key="25">
    <source>
        <dbReference type="Proteomes" id="UP001497482"/>
    </source>
</evidence>
<comment type="similarity">
    <text evidence="4">Belongs to the protein kinase superfamily. ADCK protein kinase family.</text>
</comment>
<keyword evidence="8" id="KW-0812">Transmembrane</keyword>
<evidence type="ECO:0000256" key="3">
    <source>
        <dbReference type="ARBA" id="ARBA00007374"/>
    </source>
</evidence>
<dbReference type="PANTHER" id="PTHR43851">
    <property type="match status" value="1"/>
</dbReference>
<dbReference type="InterPro" id="IPR011009">
    <property type="entry name" value="Kinase-like_dom_sf"/>
</dbReference>
<dbReference type="InterPro" id="IPR005522">
    <property type="entry name" value="IPK"/>
</dbReference>
<dbReference type="GO" id="GO:0006744">
    <property type="term" value="P:ubiquinone biosynthetic process"/>
    <property type="evidence" value="ECO:0007669"/>
    <property type="project" value="UniProtKB-KW"/>
</dbReference>
<comment type="pathway">
    <text evidence="2">Cofactor biosynthesis; ubiquinone biosynthesis.</text>
</comment>
<accession>A0AAV2KE95</accession>
<feature type="domain" description="ABC1 atypical kinase-like" evidence="23">
    <location>
        <begin position="1055"/>
        <end position="1294"/>
    </location>
</feature>
<feature type="compositionally biased region" description="Basic and acidic residues" evidence="22">
    <location>
        <begin position="271"/>
        <end position="294"/>
    </location>
</feature>
<comment type="similarity">
    <text evidence="3">Belongs to the inositol phosphokinase (IPK) family.</text>
</comment>
<evidence type="ECO:0000256" key="19">
    <source>
        <dbReference type="ARBA" id="ARBA00051963"/>
    </source>
</evidence>
<keyword evidence="13" id="KW-1133">Transmembrane helix</keyword>
<evidence type="ECO:0000256" key="1">
    <source>
        <dbReference type="ARBA" id="ARBA00004304"/>
    </source>
</evidence>
<dbReference type="SUPFAM" id="SSF56104">
    <property type="entry name" value="SAICAR synthase-like"/>
    <property type="match status" value="1"/>
</dbReference>
<dbReference type="CDD" id="cd13970">
    <property type="entry name" value="ABC1_ADCK3"/>
    <property type="match status" value="1"/>
</dbReference>
<dbReference type="InterPro" id="IPR034646">
    <property type="entry name" value="ADCK3_dom"/>
</dbReference>
<evidence type="ECO:0000256" key="22">
    <source>
        <dbReference type="SAM" id="MobiDB-lite"/>
    </source>
</evidence>
<evidence type="ECO:0000256" key="14">
    <source>
        <dbReference type="ARBA" id="ARBA00023128"/>
    </source>
</evidence>
<evidence type="ECO:0000256" key="6">
    <source>
        <dbReference type="ARBA" id="ARBA00022679"/>
    </source>
</evidence>
<keyword evidence="12" id="KW-0809">Transit peptide</keyword>
<keyword evidence="7" id="KW-0831">Ubiquinone biosynthesis</keyword>
<keyword evidence="25" id="KW-1185">Reference proteome</keyword>
<comment type="function">
    <text evidence="20">Atypical kinase involved in the biosynthesis of coenzyme Q, also named ubiquinone, an essential lipid-soluble electron transporter for aerobic cellular respiration. Its substrate specificity is still unclear: may act as a protein kinase that mediates phosphorylation of COQ3. According to other reports, acts as a small molecule kinase, possibly a lipid kinase that phosphorylates a prenyl lipid in the ubiquinone biosynthesis pathway, as suggested by its ability to bind coenzyme Q lipid intermediates. However, the small molecule kinase activity was not confirmed by another publication. Shows an unusual selectivity for binding ADP over ATP.</text>
</comment>
<dbReference type="GO" id="GO:0005524">
    <property type="term" value="F:ATP binding"/>
    <property type="evidence" value="ECO:0007669"/>
    <property type="project" value="UniProtKB-KW"/>
</dbReference>
<feature type="compositionally biased region" description="Basic and acidic residues" evidence="22">
    <location>
        <begin position="121"/>
        <end position="146"/>
    </location>
</feature>
<comment type="subcellular location">
    <subcellularLocation>
        <location evidence="1">Mitochondrion membrane</location>
        <topology evidence="1">Single-pass membrane protein</topology>
    </subcellularLocation>
</comment>
<feature type="compositionally biased region" description="Low complexity" evidence="22">
    <location>
        <begin position="360"/>
        <end position="382"/>
    </location>
</feature>
<evidence type="ECO:0000256" key="7">
    <source>
        <dbReference type="ARBA" id="ARBA00022688"/>
    </source>
</evidence>
<evidence type="ECO:0000256" key="15">
    <source>
        <dbReference type="ARBA" id="ARBA00023136"/>
    </source>
</evidence>
<dbReference type="FunFam" id="3.30.470.160:FF:000001">
    <property type="entry name" value="Kinase"/>
    <property type="match status" value="1"/>
</dbReference>
<evidence type="ECO:0000256" key="11">
    <source>
        <dbReference type="ARBA" id="ARBA00022840"/>
    </source>
</evidence>
<dbReference type="InterPro" id="IPR038286">
    <property type="entry name" value="IPK_sf"/>
</dbReference>
<proteinExistence type="inferred from homology"/>
<feature type="region of interest" description="Disordered" evidence="22">
    <location>
        <begin position="1"/>
        <end position="105"/>
    </location>
</feature>
<evidence type="ECO:0000256" key="5">
    <source>
        <dbReference type="ARBA" id="ARBA00018535"/>
    </source>
</evidence>
<keyword evidence="10" id="KW-0418">Kinase</keyword>
<feature type="compositionally biased region" description="Polar residues" evidence="22">
    <location>
        <begin position="342"/>
        <end position="352"/>
    </location>
</feature>
<feature type="compositionally biased region" description="Polar residues" evidence="22">
    <location>
        <begin position="400"/>
        <end position="409"/>
    </location>
</feature>
<dbReference type="InterPro" id="IPR004147">
    <property type="entry name" value="ABC1_dom"/>
</dbReference>
<feature type="region of interest" description="Disordered" evidence="22">
    <location>
        <begin position="936"/>
        <end position="956"/>
    </location>
</feature>
<name>A0AAV2KE95_KNICA</name>
<keyword evidence="15" id="KW-0472">Membrane</keyword>
<dbReference type="EMBL" id="OZ035839">
    <property type="protein sequence ID" value="CAL1586230.1"/>
    <property type="molecule type" value="Genomic_DNA"/>
</dbReference>
<keyword evidence="11" id="KW-0067">ATP-binding</keyword>
<feature type="compositionally biased region" description="Polar residues" evidence="22">
    <location>
        <begin position="242"/>
        <end position="260"/>
    </location>
</feature>
<feature type="compositionally biased region" description="Low complexity" evidence="22">
    <location>
        <begin position="86"/>
        <end position="105"/>
    </location>
</feature>
<sequence length="1404" mass="156586">MATSALNLGVMNSSNQFHTQPGSSSSVSRARTSPVGRPVLPVPDRSTYCQLLGGLYSPTSPTSPPTPTTSHQTLGPTFVFPTSLCPSPNLPRRARSPSPRSPELLGVNVGRRVRRLSSPGCEEHGEAEGGAEEHPGESESREERRRQAQLLQIHRELQNVEVRGKVGIFEAHISGIRAQVHSELQRSPRSPRRSTGLAPFPLSQSPNSAPQCPMTHPQESKVPCVVPNGQEREEERQESSAKSRTGNQNGSTDTGSSNPLLSAEDNVEQLGLKDGDELEAKTERTDLDRMESHQNETQMDGVECGVTPLSDHSFAVPPPIPAVIITNHESPLPDVDGLCSDQPMSCTPSPGSSPVPGHNFSTRSLRKLSSSSTSSAGFSSSWEESEDDISSDTEKGDQLLNPTQLTSQQKAHKSWKKIKNMVHWSPFVMSFKKKYPWIQLAGHAGSFKAGANGRILKKHCDCEQRCLSLLMKDVLRPYVPGYHGDVEKDGQKYNQMEDLLAEFDCPCVMDCKMGVRTYLEEELTKARKKPTPRPDMYQKMVEVDPSAPTTEERDQKAVTKPRYMQWRETISSTATLGFRIEGVKKEDGTVNRDFKKTKTREQVTVAFHDFVKGNKDILKLYLERLKEIRDTLETSSFFKAHEVIGSSLLFVHDSKGRAKVWMIDFGKTTPLRDGDELNHRTTWQEGNREDGYLSGLDSLVDIFSNMVDTADCKGTQTGLRAVYSLRRSTSQSDIAALRFCWWLSTMATDMMLLMRGLAKLSQAVVENQTNAIRSGAVPAVGAAVETVQFAAEQGLSAAMMKMQEITGQKTSPPASEFDFPEDDGMFQASEFREEGGEFTTGHSGSGEEEAAVGESHVNGKHSIFEGYKDPSKQFTDQTRSYHLDSGRHFLPTHNLYTQRHLWGQMLCQHSIRQLRTYHQDPSTVGGLTAEDIEKARQSKRAEAKPHKQMLSERARERKVPVTRLGRLANFGGLAVGLGLGALAEVAKKTIRLNGAEGEHKKAVLDSSPFLSEANAERIVRTLCKVRGAALKLGQMLSIQDDAFINPQLAKIFERVRQSADFMPIKQMMKALNSDLGPNWRDKLEAFEERPFAAASIGQVHLARMKDGREVAMKIQYPGVAQSINSDVNNLMTVLHMSNALPEGLFPDHLIHVMRKELTLECDYIREAQCAKKFKELLKDDSFFYVPDVIDELSSGHVLTTELVPGFPLDQADTLSQDLKNEICQNILMLCLRELFEFRYMQTDPNWSNFFYDPQTHRVALLDFGATRGFDQSFTDVYIEVIRAAAEGDREGVLKKSIDMKFLTGYESKPMINAHVDAVMILGEAFNSSKFFHFGAQSTTERIHNLIPVMLKHRLTPPPEETYSLHRKMGGSFLICSKLDAQLKCKDMFQKAYNKYWEGRTKPAA</sequence>
<evidence type="ECO:0000256" key="2">
    <source>
        <dbReference type="ARBA" id="ARBA00004749"/>
    </source>
</evidence>
<dbReference type="Pfam" id="PF03109">
    <property type="entry name" value="ABC1"/>
    <property type="match status" value="1"/>
</dbReference>
<evidence type="ECO:0000256" key="4">
    <source>
        <dbReference type="ARBA" id="ARBA00009670"/>
    </source>
</evidence>
<keyword evidence="6" id="KW-0808">Transferase</keyword>
<dbReference type="GO" id="GO:0008440">
    <property type="term" value="F:inositol-1,4,5-trisphosphate 3-kinase activity"/>
    <property type="evidence" value="ECO:0007669"/>
    <property type="project" value="UniProtKB-EC"/>
</dbReference>
<evidence type="ECO:0000259" key="23">
    <source>
        <dbReference type="Pfam" id="PF03109"/>
    </source>
</evidence>
<feature type="region of interest" description="Disordered" evidence="22">
    <location>
        <begin position="117"/>
        <end position="146"/>
    </location>
</feature>
<protein>
    <recommendedName>
        <fullName evidence="5">Atypical kinase COQ8A, mitochondrial</fullName>
        <ecNumber evidence="21">2.7.1.127</ecNumber>
    </recommendedName>
    <alternativeName>
        <fullName evidence="17">Chaperone activity of bc1 complex-like</fullName>
    </alternativeName>
    <alternativeName>
        <fullName evidence="18">Coenzyme Q protein 8A</fullName>
    </alternativeName>
    <alternativeName>
        <fullName evidence="16">aarF domain-containing protein kinase 3</fullName>
    </alternativeName>
</protein>
<evidence type="ECO:0000256" key="12">
    <source>
        <dbReference type="ARBA" id="ARBA00022946"/>
    </source>
</evidence>
<feature type="compositionally biased region" description="Polar residues" evidence="22">
    <location>
        <begin position="1"/>
        <end position="22"/>
    </location>
</feature>
<evidence type="ECO:0000256" key="10">
    <source>
        <dbReference type="ARBA" id="ARBA00022777"/>
    </source>
</evidence>
<evidence type="ECO:0000256" key="13">
    <source>
        <dbReference type="ARBA" id="ARBA00022989"/>
    </source>
</evidence>
<dbReference type="Pfam" id="PF03770">
    <property type="entry name" value="IPK"/>
    <property type="match status" value="1"/>
</dbReference>
<feature type="region of interest" description="Disordered" evidence="22">
    <location>
        <begin position="334"/>
        <end position="412"/>
    </location>
</feature>
<evidence type="ECO:0000256" key="9">
    <source>
        <dbReference type="ARBA" id="ARBA00022741"/>
    </source>
</evidence>
<dbReference type="GO" id="GO:0032958">
    <property type="term" value="P:inositol phosphate biosynthetic process"/>
    <property type="evidence" value="ECO:0007669"/>
    <property type="project" value="InterPro"/>
</dbReference>